<gene>
    <name evidence="2" type="ORF">FRZ03_08620</name>
</gene>
<protein>
    <recommendedName>
        <fullName evidence="4">Secreted protein</fullName>
    </recommendedName>
</protein>
<dbReference type="RefSeq" id="WP_146464574.1">
    <property type="nucleotide sequence ID" value="NZ_VOGW01000049.1"/>
</dbReference>
<dbReference type="AlphaFoldDB" id="A0A5C6JY09"/>
<feature type="signal peptide" evidence="1">
    <location>
        <begin position="1"/>
        <end position="23"/>
    </location>
</feature>
<evidence type="ECO:0000313" key="2">
    <source>
        <dbReference type="EMBL" id="TWV53748.1"/>
    </source>
</evidence>
<reference evidence="2" key="1">
    <citation type="journal article" date="2019" name="Microbiol. Resour. Announc.">
        <title>Draft Genomic Sequences of Streptomyces misionensis and Streptomyces albidoflavus, bacteria applied for phytopathogen biocontrol.</title>
        <authorList>
            <person name="Pylro V."/>
            <person name="Dias A."/>
            <person name="Andreote F."/>
            <person name="Varani A."/>
            <person name="Andreote C."/>
            <person name="Bernardo E."/>
            <person name="Martins T."/>
        </authorList>
    </citation>
    <scope>NUCLEOTIDE SEQUENCE [LARGE SCALE GENOMIC DNA]</scope>
    <source>
        <strain evidence="2">66</strain>
    </source>
</reference>
<feature type="chain" id="PRO_5038711697" description="Secreted protein" evidence="1">
    <location>
        <begin position="24"/>
        <end position="156"/>
    </location>
</feature>
<evidence type="ECO:0000256" key="1">
    <source>
        <dbReference type="SAM" id="SignalP"/>
    </source>
</evidence>
<keyword evidence="1" id="KW-0732">Signal</keyword>
<evidence type="ECO:0000313" key="3">
    <source>
        <dbReference type="Proteomes" id="UP000320481"/>
    </source>
</evidence>
<organism evidence="2 3">
    <name type="scientific">Streptomyces misionensis</name>
    <dbReference type="NCBI Taxonomy" id="67331"/>
    <lineage>
        <taxon>Bacteria</taxon>
        <taxon>Bacillati</taxon>
        <taxon>Actinomycetota</taxon>
        <taxon>Actinomycetes</taxon>
        <taxon>Kitasatosporales</taxon>
        <taxon>Streptomycetaceae</taxon>
        <taxon>Streptomyces</taxon>
    </lineage>
</organism>
<sequence>MRKQFAVVIAAFAVLGAFQIPSAAASRAPERVPVRSTAVKSDNEYWVEPYMRCNEDGTVAFGYNGDPETDWDWYGLYWEEPSAFPDSFYTGMVNYTNPLGWRSWAWSWEKRREDYTPYTRGRFTVVYWAYDYEQRRYWKKRSTGLHDIDCSHGRAA</sequence>
<proteinExistence type="predicted"/>
<accession>A0A5C6JY09</accession>
<dbReference type="Proteomes" id="UP000320481">
    <property type="component" value="Unassembled WGS sequence"/>
</dbReference>
<comment type="caution">
    <text evidence="2">The sequence shown here is derived from an EMBL/GenBank/DDBJ whole genome shotgun (WGS) entry which is preliminary data.</text>
</comment>
<keyword evidence="3" id="KW-1185">Reference proteome</keyword>
<dbReference type="EMBL" id="VOGW01000049">
    <property type="protein sequence ID" value="TWV53748.1"/>
    <property type="molecule type" value="Genomic_DNA"/>
</dbReference>
<evidence type="ECO:0008006" key="4">
    <source>
        <dbReference type="Google" id="ProtNLM"/>
    </source>
</evidence>
<name>A0A5C6JY09_9ACTN</name>